<reference evidence="1" key="1">
    <citation type="journal article" date="2019" name="bioRxiv">
        <title>The Genome of the Zebra Mussel, Dreissena polymorpha: A Resource for Invasive Species Research.</title>
        <authorList>
            <person name="McCartney M.A."/>
            <person name="Auch B."/>
            <person name="Kono T."/>
            <person name="Mallez S."/>
            <person name="Zhang Y."/>
            <person name="Obille A."/>
            <person name="Becker A."/>
            <person name="Abrahante J.E."/>
            <person name="Garbe J."/>
            <person name="Badalamenti J.P."/>
            <person name="Herman A."/>
            <person name="Mangelson H."/>
            <person name="Liachko I."/>
            <person name="Sullivan S."/>
            <person name="Sone E.D."/>
            <person name="Koren S."/>
            <person name="Silverstein K.A.T."/>
            <person name="Beckman K.B."/>
            <person name="Gohl D.M."/>
        </authorList>
    </citation>
    <scope>NUCLEOTIDE SEQUENCE</scope>
    <source>
        <strain evidence="1">Duluth1</strain>
        <tissue evidence="1">Whole animal</tissue>
    </source>
</reference>
<evidence type="ECO:0000313" key="1">
    <source>
        <dbReference type="EMBL" id="KAH3845194.1"/>
    </source>
</evidence>
<sequence length="74" mass="8367">MVRTSTMYDKYWTLQQNRNVAAPSFINCRGVQSSKARLVLTLRDSSDMSIRNAGIEVRTGRRWSASNAVEQAES</sequence>
<dbReference type="EMBL" id="JAIWYP010000003">
    <property type="protein sequence ID" value="KAH3845194.1"/>
    <property type="molecule type" value="Genomic_DNA"/>
</dbReference>
<dbReference type="Proteomes" id="UP000828390">
    <property type="component" value="Unassembled WGS sequence"/>
</dbReference>
<comment type="caution">
    <text evidence="1">The sequence shown here is derived from an EMBL/GenBank/DDBJ whole genome shotgun (WGS) entry which is preliminary data.</text>
</comment>
<gene>
    <name evidence="1" type="ORF">DPMN_087469</name>
</gene>
<dbReference type="AlphaFoldDB" id="A0A9D4KT88"/>
<evidence type="ECO:0000313" key="2">
    <source>
        <dbReference type="Proteomes" id="UP000828390"/>
    </source>
</evidence>
<organism evidence="1 2">
    <name type="scientific">Dreissena polymorpha</name>
    <name type="common">Zebra mussel</name>
    <name type="synonym">Mytilus polymorpha</name>
    <dbReference type="NCBI Taxonomy" id="45954"/>
    <lineage>
        <taxon>Eukaryota</taxon>
        <taxon>Metazoa</taxon>
        <taxon>Spiralia</taxon>
        <taxon>Lophotrochozoa</taxon>
        <taxon>Mollusca</taxon>
        <taxon>Bivalvia</taxon>
        <taxon>Autobranchia</taxon>
        <taxon>Heteroconchia</taxon>
        <taxon>Euheterodonta</taxon>
        <taxon>Imparidentia</taxon>
        <taxon>Neoheterodontei</taxon>
        <taxon>Myida</taxon>
        <taxon>Dreissenoidea</taxon>
        <taxon>Dreissenidae</taxon>
        <taxon>Dreissena</taxon>
    </lineage>
</organism>
<protein>
    <submittedName>
        <fullName evidence="1">Uncharacterized protein</fullName>
    </submittedName>
</protein>
<reference evidence="1" key="2">
    <citation type="submission" date="2020-11" db="EMBL/GenBank/DDBJ databases">
        <authorList>
            <person name="McCartney M.A."/>
            <person name="Auch B."/>
            <person name="Kono T."/>
            <person name="Mallez S."/>
            <person name="Becker A."/>
            <person name="Gohl D.M."/>
            <person name="Silverstein K.A.T."/>
            <person name="Koren S."/>
            <person name="Bechman K.B."/>
            <person name="Herman A."/>
            <person name="Abrahante J.E."/>
            <person name="Garbe J."/>
        </authorList>
    </citation>
    <scope>NUCLEOTIDE SEQUENCE</scope>
    <source>
        <strain evidence="1">Duluth1</strain>
        <tissue evidence="1">Whole animal</tissue>
    </source>
</reference>
<name>A0A9D4KT88_DREPO</name>
<accession>A0A9D4KT88</accession>
<proteinExistence type="predicted"/>
<keyword evidence="2" id="KW-1185">Reference proteome</keyword>